<dbReference type="Proteomes" id="UP001234989">
    <property type="component" value="Chromosome 3"/>
</dbReference>
<keyword evidence="9" id="KW-0675">Receptor</keyword>
<evidence type="ECO:0000256" key="3">
    <source>
        <dbReference type="ARBA" id="ARBA00022475"/>
    </source>
</evidence>
<evidence type="ECO:0000256" key="2">
    <source>
        <dbReference type="ARBA" id="ARBA00009592"/>
    </source>
</evidence>
<keyword evidence="7 12" id="KW-1133">Transmembrane helix</keyword>
<keyword evidence="14" id="KW-1185">Reference proteome</keyword>
<evidence type="ECO:0000256" key="5">
    <source>
        <dbReference type="ARBA" id="ARBA00022692"/>
    </source>
</evidence>
<dbReference type="GO" id="GO:0005886">
    <property type="term" value="C:plasma membrane"/>
    <property type="evidence" value="ECO:0007669"/>
    <property type="project" value="UniProtKB-SubCell"/>
</dbReference>
<dbReference type="Gene3D" id="3.80.10.10">
    <property type="entry name" value="Ribonuclease Inhibitor"/>
    <property type="match status" value="1"/>
</dbReference>
<comment type="similarity">
    <text evidence="2">Belongs to the RLP family.</text>
</comment>
<feature type="non-terminal residue" evidence="13">
    <location>
        <position position="192"/>
    </location>
</feature>
<feature type="transmembrane region" description="Helical" evidence="12">
    <location>
        <begin position="134"/>
        <end position="154"/>
    </location>
</feature>
<evidence type="ECO:0000313" key="14">
    <source>
        <dbReference type="Proteomes" id="UP001234989"/>
    </source>
</evidence>
<evidence type="ECO:0000256" key="11">
    <source>
        <dbReference type="SAM" id="MobiDB-lite"/>
    </source>
</evidence>
<sequence length="192" mass="21403">MFLSLSSNNFSDNLYFSMFSNLSGLGTLNLSYNSFSWADKDQVKSNLLYSLYDLDLHSNLLQGVSHNHLVGCIPSGNQFATFESGSFEGNDELRGFPISKDCGGSGRGHVPQSTTPSTLDDQEEDSGFEISWEAVLMGYGCGLIIGISLIYIMSSTRKPIQLFRMIAEWEHKAITMRKKKKVARQVRYSTLT</sequence>
<keyword evidence="10" id="KW-0325">Glycoprotein</keyword>
<evidence type="ECO:0000313" key="13">
    <source>
        <dbReference type="EMBL" id="WMV18068.1"/>
    </source>
</evidence>
<keyword evidence="5 12" id="KW-0812">Transmembrane</keyword>
<dbReference type="SUPFAM" id="SSF52058">
    <property type="entry name" value="L domain-like"/>
    <property type="match status" value="1"/>
</dbReference>
<organism evidence="13 14">
    <name type="scientific">Solanum verrucosum</name>
    <dbReference type="NCBI Taxonomy" id="315347"/>
    <lineage>
        <taxon>Eukaryota</taxon>
        <taxon>Viridiplantae</taxon>
        <taxon>Streptophyta</taxon>
        <taxon>Embryophyta</taxon>
        <taxon>Tracheophyta</taxon>
        <taxon>Spermatophyta</taxon>
        <taxon>Magnoliopsida</taxon>
        <taxon>eudicotyledons</taxon>
        <taxon>Gunneridae</taxon>
        <taxon>Pentapetalae</taxon>
        <taxon>asterids</taxon>
        <taxon>lamiids</taxon>
        <taxon>Solanales</taxon>
        <taxon>Solanaceae</taxon>
        <taxon>Solanoideae</taxon>
        <taxon>Solaneae</taxon>
        <taxon>Solanum</taxon>
    </lineage>
</organism>
<dbReference type="PANTHER" id="PTHR27004">
    <property type="entry name" value="RECEPTOR-LIKE PROTEIN 12 ISOFORM X1"/>
    <property type="match status" value="1"/>
</dbReference>
<dbReference type="InterPro" id="IPR032675">
    <property type="entry name" value="LRR_dom_sf"/>
</dbReference>
<evidence type="ECO:0000256" key="1">
    <source>
        <dbReference type="ARBA" id="ARBA00004251"/>
    </source>
</evidence>
<proteinExistence type="inferred from homology"/>
<protein>
    <submittedName>
        <fullName evidence="13">Uncharacterized protein</fullName>
    </submittedName>
</protein>
<comment type="subcellular location">
    <subcellularLocation>
        <location evidence="1">Cell membrane</location>
        <topology evidence="1">Single-pass type I membrane protein</topology>
    </subcellularLocation>
</comment>
<evidence type="ECO:0000256" key="10">
    <source>
        <dbReference type="ARBA" id="ARBA00023180"/>
    </source>
</evidence>
<keyword evidence="8 12" id="KW-0472">Membrane</keyword>
<feature type="region of interest" description="Disordered" evidence="11">
    <location>
        <begin position="101"/>
        <end position="124"/>
    </location>
</feature>
<evidence type="ECO:0000256" key="7">
    <source>
        <dbReference type="ARBA" id="ARBA00022989"/>
    </source>
</evidence>
<accession>A0AAF0TJ85</accession>
<evidence type="ECO:0000256" key="4">
    <source>
        <dbReference type="ARBA" id="ARBA00022614"/>
    </source>
</evidence>
<reference evidence="13" key="1">
    <citation type="submission" date="2023-08" db="EMBL/GenBank/DDBJ databases">
        <title>A de novo genome assembly of Solanum verrucosum Schlechtendal, a Mexican diploid species geographically isolated from the other diploid A-genome species in potato relatives.</title>
        <authorList>
            <person name="Hosaka K."/>
        </authorList>
    </citation>
    <scope>NUCLEOTIDE SEQUENCE</scope>
    <source>
        <tissue evidence="13">Young leaves</tissue>
    </source>
</reference>
<keyword evidence="3" id="KW-1003">Cell membrane</keyword>
<evidence type="ECO:0000256" key="12">
    <source>
        <dbReference type="SAM" id="Phobius"/>
    </source>
</evidence>
<evidence type="ECO:0000256" key="9">
    <source>
        <dbReference type="ARBA" id="ARBA00023170"/>
    </source>
</evidence>
<name>A0AAF0TJ85_SOLVR</name>
<keyword evidence="4" id="KW-0433">Leucine-rich repeat</keyword>
<keyword evidence="6" id="KW-0677">Repeat</keyword>
<evidence type="ECO:0000256" key="6">
    <source>
        <dbReference type="ARBA" id="ARBA00022737"/>
    </source>
</evidence>
<dbReference type="EMBL" id="CP133614">
    <property type="protein sequence ID" value="WMV18068.1"/>
    <property type="molecule type" value="Genomic_DNA"/>
</dbReference>
<evidence type="ECO:0000256" key="8">
    <source>
        <dbReference type="ARBA" id="ARBA00023136"/>
    </source>
</evidence>
<dbReference type="AlphaFoldDB" id="A0AAF0TJ85"/>
<gene>
    <name evidence="13" type="ORF">MTR67_011453</name>
</gene>
<dbReference type="PANTHER" id="PTHR27004:SF428">
    <property type="entry name" value="OS01G0160600 PROTEIN"/>
    <property type="match status" value="1"/>
</dbReference>